<dbReference type="Pfam" id="PF00990">
    <property type="entry name" value="GGDEF"/>
    <property type="match status" value="1"/>
</dbReference>
<dbReference type="InterPro" id="IPR043128">
    <property type="entry name" value="Rev_trsase/Diguanyl_cyclase"/>
</dbReference>
<organism evidence="4 5">
    <name type="scientific">Pseudomonas oryzae</name>
    <dbReference type="NCBI Taxonomy" id="1392877"/>
    <lineage>
        <taxon>Bacteria</taxon>
        <taxon>Pseudomonadati</taxon>
        <taxon>Pseudomonadota</taxon>
        <taxon>Gammaproteobacteria</taxon>
        <taxon>Pseudomonadales</taxon>
        <taxon>Pseudomonadaceae</taxon>
        <taxon>Pseudomonas</taxon>
    </lineage>
</organism>
<dbReference type="PANTHER" id="PTHR44591">
    <property type="entry name" value="STRESS RESPONSE REGULATOR PROTEIN 1"/>
    <property type="match status" value="1"/>
</dbReference>
<dbReference type="InterPro" id="IPR000160">
    <property type="entry name" value="GGDEF_dom"/>
</dbReference>
<dbReference type="GO" id="GO:0000160">
    <property type="term" value="P:phosphorelay signal transduction system"/>
    <property type="evidence" value="ECO:0007669"/>
    <property type="project" value="InterPro"/>
</dbReference>
<dbReference type="InterPro" id="IPR050595">
    <property type="entry name" value="Bact_response_regulator"/>
</dbReference>
<reference evidence="5" key="1">
    <citation type="submission" date="2016-10" db="EMBL/GenBank/DDBJ databases">
        <authorList>
            <person name="Varghese N."/>
            <person name="Submissions S."/>
        </authorList>
    </citation>
    <scope>NUCLEOTIDE SEQUENCE [LARGE SCALE GENOMIC DNA]</scope>
    <source>
        <strain evidence="5">KCTC 32247</strain>
    </source>
</reference>
<dbReference type="EMBL" id="LT629751">
    <property type="protein sequence ID" value="SDR74007.1"/>
    <property type="molecule type" value="Genomic_DNA"/>
</dbReference>
<name>A0A1H1LHW5_9PSED</name>
<feature type="domain" description="Response regulatory" evidence="3">
    <location>
        <begin position="7"/>
        <end position="126"/>
    </location>
</feature>
<dbReference type="Proteomes" id="UP000243359">
    <property type="component" value="Chromosome I"/>
</dbReference>
<keyword evidence="5" id="KW-1185">Reference proteome</keyword>
<gene>
    <name evidence="4" type="ORF">SAMN05216221_0167</name>
</gene>
<dbReference type="STRING" id="1392877.SAMN05216221_0167"/>
<protein>
    <submittedName>
        <fullName evidence="4">Response regulator receiver modulated diguanylate cyclase</fullName>
    </submittedName>
</protein>
<evidence type="ECO:0000313" key="5">
    <source>
        <dbReference type="Proteomes" id="UP000243359"/>
    </source>
</evidence>
<dbReference type="Pfam" id="PF00072">
    <property type="entry name" value="Response_reg"/>
    <property type="match status" value="1"/>
</dbReference>
<evidence type="ECO:0000259" key="3">
    <source>
        <dbReference type="PROSITE" id="PS50110"/>
    </source>
</evidence>
<dbReference type="InterPro" id="IPR011006">
    <property type="entry name" value="CheY-like_superfamily"/>
</dbReference>
<dbReference type="Gene3D" id="3.30.70.270">
    <property type="match status" value="1"/>
</dbReference>
<evidence type="ECO:0000256" key="2">
    <source>
        <dbReference type="PROSITE-ProRule" id="PRU00169"/>
    </source>
</evidence>
<dbReference type="SMART" id="SM00448">
    <property type="entry name" value="REC"/>
    <property type="match status" value="1"/>
</dbReference>
<dbReference type="NCBIfam" id="TIGR00254">
    <property type="entry name" value="GGDEF"/>
    <property type="match status" value="1"/>
</dbReference>
<dbReference type="SMART" id="SM00267">
    <property type="entry name" value="GGDEF"/>
    <property type="match status" value="1"/>
</dbReference>
<dbReference type="Gene3D" id="3.40.50.2300">
    <property type="match status" value="1"/>
</dbReference>
<dbReference type="OrthoDB" id="9800897at2"/>
<accession>A0A1H1LHW5</accession>
<keyword evidence="1 2" id="KW-0597">Phosphoprotein</keyword>
<dbReference type="AlphaFoldDB" id="A0A1H1LHW5"/>
<dbReference type="InterPro" id="IPR001789">
    <property type="entry name" value="Sig_transdc_resp-reg_receiver"/>
</dbReference>
<dbReference type="RefSeq" id="WP_090347166.1">
    <property type="nucleotide sequence ID" value="NZ_LT629751.1"/>
</dbReference>
<dbReference type="PROSITE" id="PS50110">
    <property type="entry name" value="RESPONSE_REGULATORY"/>
    <property type="match status" value="1"/>
</dbReference>
<dbReference type="SUPFAM" id="SSF55073">
    <property type="entry name" value="Nucleotide cyclase"/>
    <property type="match status" value="1"/>
</dbReference>
<proteinExistence type="predicted"/>
<dbReference type="SUPFAM" id="SSF52172">
    <property type="entry name" value="CheY-like"/>
    <property type="match status" value="1"/>
</dbReference>
<feature type="modified residue" description="4-aspartylphosphate" evidence="2">
    <location>
        <position position="57"/>
    </location>
</feature>
<dbReference type="InterPro" id="IPR029787">
    <property type="entry name" value="Nucleotide_cyclase"/>
</dbReference>
<evidence type="ECO:0000256" key="1">
    <source>
        <dbReference type="ARBA" id="ARBA00022553"/>
    </source>
</evidence>
<evidence type="ECO:0000313" key="4">
    <source>
        <dbReference type="EMBL" id="SDR74007.1"/>
    </source>
</evidence>
<sequence length="320" mass="35649">MTDPNLSILVVDDARFSSMLIGRLLQQAGYHDIRYASSASEALAALDQRAANVLLVDWMMPEMDGLELTSQVRQLDDSSEHYTYIILLTGNEGDKLVAEAFDRGVDDFVNKATVNEQLAPRVQAADRLCSAMQRLLREKRQLAHNITNLEQRNVVDALTGVGNQRYLRQHLATALRQLESRGGALCYLLISLENLAGQDEGLQREVQYNVARRLQQMLRPLDAVARLDDRYFAAVAMVDDLRECSSSSFRRVHDGLNLKALKVSSGFFSLQAAVGMVCIDASDCPLKVDEVIQAASRQVEEARRSGRIASQRLQRTASSH</sequence>
<dbReference type="PANTHER" id="PTHR44591:SF3">
    <property type="entry name" value="RESPONSE REGULATORY DOMAIN-CONTAINING PROTEIN"/>
    <property type="match status" value="1"/>
</dbReference>